<organism evidence="4 5">
    <name type="scientific">Bailinhaonella thermotolerans</name>
    <dbReference type="NCBI Taxonomy" id="1070861"/>
    <lineage>
        <taxon>Bacteria</taxon>
        <taxon>Bacillati</taxon>
        <taxon>Actinomycetota</taxon>
        <taxon>Actinomycetes</taxon>
        <taxon>Streptosporangiales</taxon>
        <taxon>Streptosporangiaceae</taxon>
        <taxon>Bailinhaonella</taxon>
    </lineage>
</organism>
<dbReference type="GO" id="GO:0016829">
    <property type="term" value="F:lyase activity"/>
    <property type="evidence" value="ECO:0007669"/>
    <property type="project" value="UniProtKB-KW"/>
</dbReference>
<accession>A0A3A4BSK4</accession>
<keyword evidence="2" id="KW-0456">Lyase</keyword>
<dbReference type="InterPro" id="IPR051466">
    <property type="entry name" value="D-amino_acid_metab_enzyme"/>
</dbReference>
<dbReference type="PANTHER" id="PTHR28004:SF8">
    <property type="entry name" value="D-SERINE DEAMINASE"/>
    <property type="match status" value="1"/>
</dbReference>
<dbReference type="PANTHER" id="PTHR28004">
    <property type="entry name" value="ZGC:162816-RELATED"/>
    <property type="match status" value="1"/>
</dbReference>
<reference evidence="4 5" key="1">
    <citation type="submission" date="2018-09" db="EMBL/GenBank/DDBJ databases">
        <title>YIM 75507 draft genome.</title>
        <authorList>
            <person name="Tang S."/>
            <person name="Feng Y."/>
        </authorList>
    </citation>
    <scope>NUCLEOTIDE SEQUENCE [LARGE SCALE GENOMIC DNA]</scope>
    <source>
        <strain evidence="4 5">YIM 75507</strain>
    </source>
</reference>
<keyword evidence="5" id="KW-1185">Reference proteome</keyword>
<dbReference type="SMART" id="SM01119">
    <property type="entry name" value="D-ser_dehydrat"/>
    <property type="match status" value="1"/>
</dbReference>
<evidence type="ECO:0000256" key="1">
    <source>
        <dbReference type="ARBA" id="ARBA00005323"/>
    </source>
</evidence>
<feature type="domain" description="D-serine dehydratase-like" evidence="3">
    <location>
        <begin position="316"/>
        <end position="412"/>
    </location>
</feature>
<dbReference type="Pfam" id="PF14031">
    <property type="entry name" value="D-ser_dehydrat"/>
    <property type="match status" value="1"/>
</dbReference>
<dbReference type="InterPro" id="IPR029066">
    <property type="entry name" value="PLP-binding_barrel"/>
</dbReference>
<dbReference type="SUPFAM" id="SSF51419">
    <property type="entry name" value="PLP-binding barrel"/>
    <property type="match status" value="1"/>
</dbReference>
<evidence type="ECO:0000256" key="2">
    <source>
        <dbReference type="ARBA" id="ARBA00023239"/>
    </source>
</evidence>
<dbReference type="EMBL" id="QZEY01000002">
    <property type="protein sequence ID" value="RJL34296.1"/>
    <property type="molecule type" value="Genomic_DNA"/>
</dbReference>
<dbReference type="Proteomes" id="UP000265768">
    <property type="component" value="Unassembled WGS sequence"/>
</dbReference>
<gene>
    <name evidence="4" type="ORF">D5H75_07530</name>
</gene>
<name>A0A3A4BSK4_9ACTN</name>
<protein>
    <submittedName>
        <fullName evidence="4">Alanine racemase</fullName>
    </submittedName>
</protein>
<dbReference type="RefSeq" id="WP_119925597.1">
    <property type="nucleotide sequence ID" value="NZ_QZEY01000002.1"/>
</dbReference>
<dbReference type="InterPro" id="IPR026956">
    <property type="entry name" value="D-ser_dehydrat-like_dom"/>
</dbReference>
<dbReference type="AlphaFoldDB" id="A0A3A4BSK4"/>
<evidence type="ECO:0000313" key="4">
    <source>
        <dbReference type="EMBL" id="RJL34296.1"/>
    </source>
</evidence>
<proteinExistence type="inferred from homology"/>
<dbReference type="Gene3D" id="2.40.37.20">
    <property type="entry name" value="D-serine dehydratase-like domain"/>
    <property type="match status" value="1"/>
</dbReference>
<evidence type="ECO:0000313" key="5">
    <source>
        <dbReference type="Proteomes" id="UP000265768"/>
    </source>
</evidence>
<dbReference type="Pfam" id="PF01168">
    <property type="entry name" value="Ala_racemase_N"/>
    <property type="match status" value="1"/>
</dbReference>
<dbReference type="InterPro" id="IPR042208">
    <property type="entry name" value="D-ser_dehydrat-like_sf"/>
</dbReference>
<dbReference type="Gene3D" id="3.20.20.10">
    <property type="entry name" value="Alanine racemase"/>
    <property type="match status" value="1"/>
</dbReference>
<dbReference type="InterPro" id="IPR001608">
    <property type="entry name" value="Ala_racemase_N"/>
</dbReference>
<comment type="similarity">
    <text evidence="1">Belongs to the DSD1 family.</text>
</comment>
<sequence>MTEGGVTSGVAGDVSGGVTGGVVDWRDTGFWEPGEGVGDEEFAAAEHSLFDGPFTWPVLVARRDALEHNIATMAAFARRHGLALAPHGKASMAPALWRRQLDAGAWGITVATANQALVCRKAGVRRVLLANELLDGTALRGLARELDRDPAFAFLFYVDSAAGVEAASRAAGGRPFRVLVELGHAGGRTGCRTAAEAVRLARAAAAAPGVEVAGVAGYEGGLPGADEVTAYLRDLRGLAAEFHAAGVCAGGGPIVVSAGGSAWFDIVARELGGIGFDGREALPLLRSGAYVSHDDGFYRVRTPFNRIPGEGRLEPALEVWAQVLSVPEPGLAIAGLGKRDAPYDEGLPVPRRVRRDGVEWTAEGIALTRMNDHHAYLALMPGTALVPGDLVCFGVSHPCTAFDKRRAIPVVDEDHRVVDVLRTFF</sequence>
<dbReference type="OrthoDB" id="9811417at2"/>
<comment type="caution">
    <text evidence="4">The sequence shown here is derived from an EMBL/GenBank/DDBJ whole genome shotgun (WGS) entry which is preliminary data.</text>
</comment>
<evidence type="ECO:0000259" key="3">
    <source>
        <dbReference type="SMART" id="SM01119"/>
    </source>
</evidence>